<reference evidence="4" key="1">
    <citation type="submission" date="2020-08" db="EMBL/GenBank/DDBJ databases">
        <title>Changes in the skin microbiome associated with squamous cell carcinoma in transplant recipients.</title>
        <authorList>
            <person name="Zaugg J."/>
            <person name="Krueger A."/>
            <person name="Lachner N."/>
        </authorList>
    </citation>
    <scope>NUCLEOTIDE SEQUENCE</scope>
    <source>
        <strain evidence="4">R5988</strain>
    </source>
</reference>
<gene>
    <name evidence="4" type="ORF">H3963_03810</name>
</gene>
<evidence type="ECO:0000313" key="5">
    <source>
        <dbReference type="Proteomes" id="UP000648077"/>
    </source>
</evidence>
<dbReference type="GO" id="GO:0016987">
    <property type="term" value="F:sigma factor activity"/>
    <property type="evidence" value="ECO:0007669"/>
    <property type="project" value="InterPro"/>
</dbReference>
<evidence type="ECO:0000259" key="3">
    <source>
        <dbReference type="PROSITE" id="PS00622"/>
    </source>
</evidence>
<accession>A0A509LY70</accession>
<dbReference type="PROSITE" id="PS00622">
    <property type="entry name" value="HTH_LUXR_1"/>
    <property type="match status" value="1"/>
</dbReference>
<protein>
    <submittedName>
        <fullName evidence="4">RNA polymerase subunit sigma-70</fullName>
    </submittedName>
</protein>
<keyword evidence="2" id="KW-0804">Transcription</keyword>
<evidence type="ECO:0000256" key="1">
    <source>
        <dbReference type="ARBA" id="ARBA00023015"/>
    </source>
</evidence>
<dbReference type="Proteomes" id="UP000648077">
    <property type="component" value="Unassembled WGS sequence"/>
</dbReference>
<dbReference type="EMBL" id="JACGQI010000003">
    <property type="protein sequence ID" value="MBF2229584.1"/>
    <property type="molecule type" value="Genomic_DNA"/>
</dbReference>
<proteinExistence type="predicted"/>
<dbReference type="InterPro" id="IPR000792">
    <property type="entry name" value="Tscrpt_reg_LuxR_C"/>
</dbReference>
<sequence>MKDLLIEYRKTRLNVLNKIKDLENKDSFRMDDLLVYKDILKDLDYTIEWLKYGHQPGIYKAIDRSQCYLVDQQVLAKACDESMYKKISNEEYKNIIEDINNPISYALMKLTPIELECFIMVKCEGLSYSEVANLLGVKRGTIQKHLERAKCKINLEIDKNLFINID</sequence>
<name>A0A509LY70_STAEP</name>
<dbReference type="Gene3D" id="1.10.10.10">
    <property type="entry name" value="Winged helix-like DNA-binding domain superfamily/Winged helix DNA-binding domain"/>
    <property type="match status" value="1"/>
</dbReference>
<feature type="domain" description="HTH luxR-type" evidence="3">
    <location>
        <begin position="125"/>
        <end position="152"/>
    </location>
</feature>
<dbReference type="InterPro" id="IPR013249">
    <property type="entry name" value="RNA_pol_sigma70_r4_t2"/>
</dbReference>
<dbReference type="GO" id="GO:0003677">
    <property type="term" value="F:DNA binding"/>
    <property type="evidence" value="ECO:0007669"/>
    <property type="project" value="InterPro"/>
</dbReference>
<dbReference type="OrthoDB" id="2083683at2"/>
<evidence type="ECO:0000313" key="4">
    <source>
        <dbReference type="EMBL" id="MBF2229584.1"/>
    </source>
</evidence>
<dbReference type="RefSeq" id="WP_002484781.1">
    <property type="nucleotide sequence ID" value="NZ_CAJUWP010000002.1"/>
</dbReference>
<dbReference type="GO" id="GO:0006352">
    <property type="term" value="P:DNA-templated transcription initiation"/>
    <property type="evidence" value="ECO:0007669"/>
    <property type="project" value="InterPro"/>
</dbReference>
<dbReference type="Pfam" id="PF08281">
    <property type="entry name" value="Sigma70_r4_2"/>
    <property type="match status" value="1"/>
</dbReference>
<dbReference type="InterPro" id="IPR036388">
    <property type="entry name" value="WH-like_DNA-bd_sf"/>
</dbReference>
<comment type="caution">
    <text evidence="4">The sequence shown here is derived from an EMBL/GenBank/DDBJ whole genome shotgun (WGS) entry which is preliminary data.</text>
</comment>
<keyword evidence="1" id="KW-0805">Transcription regulation</keyword>
<dbReference type="AlphaFoldDB" id="A0A509LY70"/>
<organism evidence="4 5">
    <name type="scientific">Staphylococcus epidermidis</name>
    <dbReference type="NCBI Taxonomy" id="1282"/>
    <lineage>
        <taxon>Bacteria</taxon>
        <taxon>Bacillati</taxon>
        <taxon>Bacillota</taxon>
        <taxon>Bacilli</taxon>
        <taxon>Bacillales</taxon>
        <taxon>Staphylococcaceae</taxon>
        <taxon>Staphylococcus</taxon>
    </lineage>
</organism>
<dbReference type="InterPro" id="IPR016032">
    <property type="entry name" value="Sig_transdc_resp-reg_C-effctor"/>
</dbReference>
<dbReference type="SUPFAM" id="SSF46894">
    <property type="entry name" value="C-terminal effector domain of the bipartite response regulators"/>
    <property type="match status" value="1"/>
</dbReference>
<evidence type="ECO:0000256" key="2">
    <source>
        <dbReference type="ARBA" id="ARBA00023163"/>
    </source>
</evidence>